<evidence type="ECO:0000313" key="2">
    <source>
        <dbReference type="Proteomes" id="UP001155546"/>
    </source>
</evidence>
<reference evidence="1" key="1">
    <citation type="journal article" date="2023" name="Int. J. Syst. Evol. Microbiol.">
        <title>&lt;i&gt;Shewanella septentrionalis&lt;/i&gt; sp. nov. and &lt;i&gt;Shewanella holmiensis&lt;/i&gt; sp. nov., isolated from Baltic Sea water and sediments.</title>
        <authorList>
            <person name="Martin-Rodriguez A.J."/>
            <person name="Thorell K."/>
            <person name="Joffre E."/>
            <person name="Jensie-Markopoulos S."/>
            <person name="Moore E.R.B."/>
            <person name="Sjoling A."/>
        </authorList>
    </citation>
    <scope>NUCLEOTIDE SEQUENCE</scope>
    <source>
        <strain evidence="1">SP1S2-7</strain>
    </source>
</reference>
<keyword evidence="2" id="KW-1185">Reference proteome</keyword>
<proteinExistence type="predicted"/>
<name>A0A9X2WJW9_9GAMM</name>
<gene>
    <name evidence="1" type="ORF">NE535_01445</name>
</gene>
<protein>
    <submittedName>
        <fullName evidence="1">Uncharacterized protein</fullName>
    </submittedName>
</protein>
<accession>A0A9X2WJW9</accession>
<sequence>MNTLVEYEASKLVDLFAKADNLAMHLFMDNMSMPVDVQDRLISEISALNQIDQQSVGEIIEHHGQSLMSERLRW</sequence>
<dbReference type="AlphaFoldDB" id="A0A9X2WJW9"/>
<dbReference type="EMBL" id="JAMTCD010000001">
    <property type="protein sequence ID" value="MCT7940469.1"/>
    <property type="molecule type" value="Genomic_DNA"/>
</dbReference>
<evidence type="ECO:0000313" key="1">
    <source>
        <dbReference type="EMBL" id="MCT7940469.1"/>
    </source>
</evidence>
<dbReference type="Proteomes" id="UP001155546">
    <property type="component" value="Unassembled WGS sequence"/>
</dbReference>
<comment type="caution">
    <text evidence="1">The sequence shown here is derived from an EMBL/GenBank/DDBJ whole genome shotgun (WGS) entry which is preliminary data.</text>
</comment>
<dbReference type="RefSeq" id="WP_261296909.1">
    <property type="nucleotide sequence ID" value="NZ_JAMTCD010000001.1"/>
</dbReference>
<organism evidence="1 2">
    <name type="scientific">Shewanella holmiensis</name>
    <dbReference type="NCBI Taxonomy" id="2952222"/>
    <lineage>
        <taxon>Bacteria</taxon>
        <taxon>Pseudomonadati</taxon>
        <taxon>Pseudomonadota</taxon>
        <taxon>Gammaproteobacteria</taxon>
        <taxon>Alteromonadales</taxon>
        <taxon>Shewanellaceae</taxon>
        <taxon>Shewanella</taxon>
    </lineage>
</organism>